<organism evidence="1 2">
    <name type="scientific">Scophthalmus maximus</name>
    <name type="common">Turbot</name>
    <name type="synonym">Psetta maxima</name>
    <dbReference type="NCBI Taxonomy" id="52904"/>
    <lineage>
        <taxon>Eukaryota</taxon>
        <taxon>Metazoa</taxon>
        <taxon>Chordata</taxon>
        <taxon>Craniata</taxon>
        <taxon>Vertebrata</taxon>
        <taxon>Euteleostomi</taxon>
        <taxon>Actinopterygii</taxon>
        <taxon>Neopterygii</taxon>
        <taxon>Teleostei</taxon>
        <taxon>Neoteleostei</taxon>
        <taxon>Acanthomorphata</taxon>
        <taxon>Carangaria</taxon>
        <taxon>Pleuronectiformes</taxon>
        <taxon>Pleuronectoidei</taxon>
        <taxon>Scophthalmidae</taxon>
        <taxon>Scophthalmus</taxon>
    </lineage>
</organism>
<proteinExistence type="predicted"/>
<evidence type="ECO:0000313" key="2">
    <source>
        <dbReference type="Proteomes" id="UP000438429"/>
    </source>
</evidence>
<dbReference type="AlphaFoldDB" id="A0A6A4T3C4"/>
<evidence type="ECO:0000313" key="1">
    <source>
        <dbReference type="EMBL" id="KAF0039625.1"/>
    </source>
</evidence>
<accession>A0A6A4T3C4</accession>
<name>A0A6A4T3C4_SCOMX</name>
<comment type="caution">
    <text evidence="1">The sequence shown here is derived from an EMBL/GenBank/DDBJ whole genome shotgun (WGS) entry which is preliminary data.</text>
</comment>
<reference evidence="1 2" key="1">
    <citation type="submission" date="2019-06" db="EMBL/GenBank/DDBJ databases">
        <title>Draft genomes of female and male turbot (Scophthalmus maximus).</title>
        <authorList>
            <person name="Xu H."/>
            <person name="Xu X.-W."/>
            <person name="Shao C."/>
            <person name="Chen S."/>
        </authorList>
    </citation>
    <scope>NUCLEOTIDE SEQUENCE [LARGE SCALE GENOMIC DNA]</scope>
    <source>
        <strain evidence="1">Ysfricsl-2016a</strain>
        <tissue evidence="1">Blood</tissue>
    </source>
</reference>
<gene>
    <name evidence="1" type="ORF">F2P81_007860</name>
</gene>
<protein>
    <submittedName>
        <fullName evidence="1">Uncharacterized protein</fullName>
    </submittedName>
</protein>
<sequence>MNGGGVVMFVETVAKANQLVESGIVINGAFVFVTPLVTPATRVTVTNIPPFVGDDFLRRELSRHELQQTEWIRPVHVSSVGPYDITATATEYRSVSDVR</sequence>
<dbReference type="EMBL" id="VEVO01000007">
    <property type="protein sequence ID" value="KAF0039625.1"/>
    <property type="molecule type" value="Genomic_DNA"/>
</dbReference>
<dbReference type="Proteomes" id="UP000438429">
    <property type="component" value="Unassembled WGS sequence"/>
</dbReference>